<dbReference type="Pfam" id="PF04679">
    <property type="entry name" value="DNA_ligase_A_C"/>
    <property type="match status" value="1"/>
</dbReference>
<dbReference type="NCBIfam" id="TIGR02779">
    <property type="entry name" value="NHEJ_ligase_lig"/>
    <property type="match status" value="1"/>
</dbReference>
<dbReference type="SUPFAM" id="SSF56091">
    <property type="entry name" value="DNA ligase/mRNA capping enzyme, catalytic domain"/>
    <property type="match status" value="1"/>
</dbReference>
<evidence type="ECO:0000256" key="4">
    <source>
        <dbReference type="ARBA" id="ARBA00034003"/>
    </source>
</evidence>
<dbReference type="PANTHER" id="PTHR45674:SF4">
    <property type="entry name" value="DNA LIGASE 1"/>
    <property type="match status" value="1"/>
</dbReference>
<dbReference type="GO" id="GO:0006310">
    <property type="term" value="P:DNA recombination"/>
    <property type="evidence" value="ECO:0007669"/>
    <property type="project" value="InterPro"/>
</dbReference>
<dbReference type="InterPro" id="IPR012340">
    <property type="entry name" value="NA-bd_OB-fold"/>
</dbReference>
<dbReference type="GO" id="GO:0003910">
    <property type="term" value="F:DNA ligase (ATP) activity"/>
    <property type="evidence" value="ECO:0007669"/>
    <property type="project" value="UniProtKB-EC"/>
</dbReference>
<evidence type="ECO:0000256" key="1">
    <source>
        <dbReference type="ARBA" id="ARBA00007572"/>
    </source>
</evidence>
<reference evidence="7" key="2">
    <citation type="submission" date="2019-02" db="EMBL/GenBank/DDBJ databases">
        <title>Granulicella sibirica sp. nov., a psychrotolerant acidobacterium isolated from an organic soil layer in forested tundra, West Siberia.</title>
        <authorList>
            <person name="Oshkin I.Y."/>
            <person name="Kulichevskaya I.S."/>
            <person name="Rijpstra W.I.C."/>
            <person name="Sinninghe Damste J.S."/>
            <person name="Rakitin A.L."/>
            <person name="Ravin N.V."/>
            <person name="Dedysh S.N."/>
        </authorList>
    </citation>
    <scope>NUCLEOTIDE SEQUENCE [LARGE SCALE GENOMIC DNA]</scope>
    <source>
        <strain evidence="7">AF10</strain>
    </source>
</reference>
<dbReference type="PANTHER" id="PTHR45674">
    <property type="entry name" value="DNA LIGASE 1/3 FAMILY MEMBER"/>
    <property type="match status" value="1"/>
</dbReference>
<comment type="caution">
    <text evidence="6">The sequence shown here is derived from an EMBL/GenBank/DDBJ whole genome shotgun (WGS) entry which is preliminary data.</text>
</comment>
<keyword evidence="7" id="KW-1185">Reference proteome</keyword>
<dbReference type="OrthoDB" id="9802472at2"/>
<dbReference type="InterPro" id="IPR014146">
    <property type="entry name" value="LigD_ligase_dom"/>
</dbReference>
<organism evidence="6 7">
    <name type="scientific">Granulicella sibirica</name>
    <dbReference type="NCBI Taxonomy" id="2479048"/>
    <lineage>
        <taxon>Bacteria</taxon>
        <taxon>Pseudomonadati</taxon>
        <taxon>Acidobacteriota</taxon>
        <taxon>Terriglobia</taxon>
        <taxon>Terriglobales</taxon>
        <taxon>Acidobacteriaceae</taxon>
        <taxon>Granulicella</taxon>
    </lineage>
</organism>
<dbReference type="CDD" id="cd07971">
    <property type="entry name" value="OBF_DNA_ligase_LigD"/>
    <property type="match status" value="1"/>
</dbReference>
<evidence type="ECO:0000259" key="5">
    <source>
        <dbReference type="PROSITE" id="PS50160"/>
    </source>
</evidence>
<dbReference type="InterPro" id="IPR050191">
    <property type="entry name" value="ATP-dep_DNA_ligase"/>
</dbReference>
<dbReference type="Pfam" id="PF01068">
    <property type="entry name" value="DNA_ligase_A_M"/>
    <property type="match status" value="1"/>
</dbReference>
<dbReference type="Gene3D" id="2.40.50.140">
    <property type="entry name" value="Nucleic acid-binding proteins"/>
    <property type="match status" value="1"/>
</dbReference>
<dbReference type="SUPFAM" id="SSF50249">
    <property type="entry name" value="Nucleic acid-binding proteins"/>
    <property type="match status" value="1"/>
</dbReference>
<proteinExistence type="inferred from homology"/>
<evidence type="ECO:0000256" key="3">
    <source>
        <dbReference type="ARBA" id="ARBA00022598"/>
    </source>
</evidence>
<evidence type="ECO:0000256" key="2">
    <source>
        <dbReference type="ARBA" id="ARBA00012727"/>
    </source>
</evidence>
<name>A0A4Q0T9A0_9BACT</name>
<protein>
    <recommendedName>
        <fullName evidence="2">DNA ligase (ATP)</fullName>
        <ecNumber evidence="2">6.5.1.1</ecNumber>
    </recommendedName>
</protein>
<dbReference type="Gene3D" id="3.30.1490.70">
    <property type="match status" value="1"/>
</dbReference>
<gene>
    <name evidence="6" type="ORF">GRAN_1501</name>
</gene>
<dbReference type="GO" id="GO:0006281">
    <property type="term" value="P:DNA repair"/>
    <property type="evidence" value="ECO:0007669"/>
    <property type="project" value="InterPro"/>
</dbReference>
<dbReference type="Proteomes" id="UP000289437">
    <property type="component" value="Unassembled WGS sequence"/>
</dbReference>
<dbReference type="EC" id="6.5.1.1" evidence="2"/>
<dbReference type="InterPro" id="IPR012309">
    <property type="entry name" value="DNA_ligase_ATP-dep_C"/>
</dbReference>
<dbReference type="RefSeq" id="WP_161570879.1">
    <property type="nucleotide sequence ID" value="NZ_RDSM01000001.1"/>
</dbReference>
<dbReference type="GO" id="GO:0005524">
    <property type="term" value="F:ATP binding"/>
    <property type="evidence" value="ECO:0007669"/>
    <property type="project" value="InterPro"/>
</dbReference>
<accession>A0A4Q0T9A0</accession>
<dbReference type="EMBL" id="RDSM01000001">
    <property type="protein sequence ID" value="RXH58191.1"/>
    <property type="molecule type" value="Genomic_DNA"/>
</dbReference>
<dbReference type="PROSITE" id="PS50160">
    <property type="entry name" value="DNA_LIGASE_A3"/>
    <property type="match status" value="1"/>
</dbReference>
<evidence type="ECO:0000313" key="7">
    <source>
        <dbReference type="Proteomes" id="UP000289437"/>
    </source>
</evidence>
<dbReference type="AlphaFoldDB" id="A0A4Q0T9A0"/>
<dbReference type="CDD" id="cd07906">
    <property type="entry name" value="Adenylation_DNA_ligase_LigD_LigC"/>
    <property type="match status" value="1"/>
</dbReference>
<comment type="similarity">
    <text evidence="1">Belongs to the ATP-dependent DNA ligase family.</text>
</comment>
<reference evidence="6 7" key="1">
    <citation type="submission" date="2018-11" db="EMBL/GenBank/DDBJ databases">
        <authorList>
            <person name="Mardanov A.V."/>
            <person name="Ravin N.V."/>
            <person name="Dedysh S.N."/>
        </authorList>
    </citation>
    <scope>NUCLEOTIDE SEQUENCE [LARGE SCALE GENOMIC DNA]</scope>
    <source>
        <strain evidence="6 7">AF10</strain>
    </source>
</reference>
<dbReference type="InterPro" id="IPR012310">
    <property type="entry name" value="DNA_ligase_ATP-dep_cent"/>
</dbReference>
<dbReference type="Gene3D" id="3.30.470.30">
    <property type="entry name" value="DNA ligase/mRNA capping enzyme"/>
    <property type="match status" value="1"/>
</dbReference>
<evidence type="ECO:0000313" key="6">
    <source>
        <dbReference type="EMBL" id="RXH58191.1"/>
    </source>
</evidence>
<feature type="domain" description="ATP-dependent DNA ligase family profile" evidence="5">
    <location>
        <begin position="105"/>
        <end position="225"/>
    </location>
</feature>
<sequence>MSAATTNKQDAPNIGFIESMECLAVPVIPEGPEWTYEIKLDGFRLEAVKDGSETTLFSRRGNMLNQKFPYIAAALKGLPKNTIIDGELVALDDEGRTDFNLLQNFRSAESQIHYYAFDILVSKGKDLTHLPLAERRAILEKIVPVNDHISLSVVQTDSRAMLSFVRQHGLEGVVAKRVDGIYQPGKRTGLWAKHRINLGQEFVIGGYTKGTQGFDALIIGFYRGKELIYAARVRAGFVPATRREVFAQIKDLKTERCPFVNLPETGAGRWGQGLTADKMKECVWLRPEAVGRFDFLEWTGADHLRHTKFVTLRDDKDPQKVVRES</sequence>
<comment type="catalytic activity">
    <reaction evidence="4">
        <text>ATP + (deoxyribonucleotide)n-3'-hydroxyl + 5'-phospho-(deoxyribonucleotide)m = (deoxyribonucleotide)n+m + AMP + diphosphate.</text>
        <dbReference type="EC" id="6.5.1.1"/>
    </reaction>
</comment>
<keyword evidence="3 6" id="KW-0436">Ligase</keyword>